<evidence type="ECO:0000256" key="1">
    <source>
        <dbReference type="ARBA" id="ARBA00000085"/>
    </source>
</evidence>
<dbReference type="InterPro" id="IPR013655">
    <property type="entry name" value="PAS_fold_3"/>
</dbReference>
<dbReference type="Gene3D" id="3.30.450.20">
    <property type="entry name" value="PAS domain"/>
    <property type="match status" value="1"/>
</dbReference>
<evidence type="ECO:0000256" key="7">
    <source>
        <dbReference type="ARBA" id="ARBA00022777"/>
    </source>
</evidence>
<dbReference type="Pfam" id="PF08447">
    <property type="entry name" value="PAS_3"/>
    <property type="match status" value="1"/>
</dbReference>
<comment type="catalytic activity">
    <reaction evidence="1">
        <text>ATP + protein L-histidine = ADP + protein N-phospho-L-histidine.</text>
        <dbReference type="EC" id="2.7.13.3"/>
    </reaction>
</comment>
<keyword evidence="10" id="KW-0175">Coiled coil</keyword>
<dbReference type="InterPro" id="IPR004358">
    <property type="entry name" value="Sig_transdc_His_kin-like_C"/>
</dbReference>
<dbReference type="EC" id="2.7.13.3" evidence="2"/>
<evidence type="ECO:0000259" key="12">
    <source>
        <dbReference type="PROSITE" id="PS50109"/>
    </source>
</evidence>
<keyword evidence="8" id="KW-0067">ATP-binding</keyword>
<dbReference type="PROSITE" id="PS50113">
    <property type="entry name" value="PAC"/>
    <property type="match status" value="1"/>
</dbReference>
<sequence length="593" mass="65257">MANENLRLRSALRDLVALSTIPAGWIGIEPRTIATGLADILAGSLGFDFAFVRMLDPTGGVTIDVTSGRATRSFLDWLQTQLSTLDESLRRQTIQNIAGFDERPISLRGMIVPIGFNAYAGLVAVGCERSDFPTEADRMLLTVAANHAATAFRSANLVNERRQAEQEVCKARDELEMKVAERTAELQQAMVELARSEAKLIEAQRVSQTGSFVWNVSTHERIGSREFFRILGFDEPHSVTWEMVLERAHPEDRAQVVETVRQASRSGKDLDYEHRLLMPDRSVRHVHVVAHAGRNSAGQLEYVGAVVDVTAAKHAEEKLHKTQSELARVTRVTTLGELTASIAHEVNQPLAGVIANAEACLRWLDRENPDLEAARRSVDWVIKDGNRATEVIRRLRSLVNKTDSEKTPLDINDVVNEVVALVQRELASHQISLQMKLAPALPMILGDRVQLQQVIINLVVNGIEAMQPVTDRPHELVIRSGLDDTQQVFVSVTDCGVGISAENEERMFNAFFTTKSSGMGIGLSICRSIMEAHDGRLWATACSPHGATFQFTLPMNADTASNVQSFLSSAGAAMPNPARRTRRPISPAPPGVH</sequence>
<dbReference type="AlphaFoldDB" id="A0A1M7TDS2"/>
<dbReference type="GO" id="GO:0005524">
    <property type="term" value="F:ATP binding"/>
    <property type="evidence" value="ECO:0007669"/>
    <property type="project" value="UniProtKB-KW"/>
</dbReference>
<dbReference type="InterPro" id="IPR003661">
    <property type="entry name" value="HisK_dim/P_dom"/>
</dbReference>
<name>A0A1M7TDS2_9BRAD</name>
<dbReference type="InterPro" id="IPR000014">
    <property type="entry name" value="PAS"/>
</dbReference>
<dbReference type="InterPro" id="IPR003594">
    <property type="entry name" value="HATPase_dom"/>
</dbReference>
<dbReference type="PROSITE" id="PS50109">
    <property type="entry name" value="HIS_KIN"/>
    <property type="match status" value="1"/>
</dbReference>
<evidence type="ECO:0000256" key="3">
    <source>
        <dbReference type="ARBA" id="ARBA00022553"/>
    </source>
</evidence>
<dbReference type="SMART" id="SM00388">
    <property type="entry name" value="HisKA"/>
    <property type="match status" value="1"/>
</dbReference>
<dbReference type="GO" id="GO:0042802">
    <property type="term" value="F:identical protein binding"/>
    <property type="evidence" value="ECO:0007669"/>
    <property type="project" value="UniProtKB-ARBA"/>
</dbReference>
<dbReference type="InterPro" id="IPR036890">
    <property type="entry name" value="HATPase_C_sf"/>
</dbReference>
<evidence type="ECO:0000313" key="15">
    <source>
        <dbReference type="EMBL" id="SHN68826.1"/>
    </source>
</evidence>
<feature type="coiled-coil region" evidence="10">
    <location>
        <begin position="172"/>
        <end position="206"/>
    </location>
</feature>
<dbReference type="CDD" id="cd00130">
    <property type="entry name" value="PAS"/>
    <property type="match status" value="1"/>
</dbReference>
<dbReference type="SUPFAM" id="SSF55874">
    <property type="entry name" value="ATPase domain of HSP90 chaperone/DNA topoisomerase II/histidine kinase"/>
    <property type="match status" value="1"/>
</dbReference>
<evidence type="ECO:0000256" key="5">
    <source>
        <dbReference type="ARBA" id="ARBA00022737"/>
    </source>
</evidence>
<dbReference type="Gene3D" id="3.30.565.10">
    <property type="entry name" value="Histidine kinase-like ATPase, C-terminal domain"/>
    <property type="match status" value="1"/>
</dbReference>
<organism evidence="15 16">
    <name type="scientific">Bradyrhizobium erythrophlei</name>
    <dbReference type="NCBI Taxonomy" id="1437360"/>
    <lineage>
        <taxon>Bacteria</taxon>
        <taxon>Pseudomonadati</taxon>
        <taxon>Pseudomonadota</taxon>
        <taxon>Alphaproteobacteria</taxon>
        <taxon>Hyphomicrobiales</taxon>
        <taxon>Nitrobacteraceae</taxon>
        <taxon>Bradyrhizobium</taxon>
    </lineage>
</organism>
<dbReference type="Proteomes" id="UP000184096">
    <property type="component" value="Chromosome I"/>
</dbReference>
<keyword evidence="9" id="KW-0902">Two-component regulatory system</keyword>
<dbReference type="OrthoDB" id="7568856at2"/>
<dbReference type="PANTHER" id="PTHR43065:SF10">
    <property type="entry name" value="PEROXIDE STRESS-ACTIVATED HISTIDINE KINASE MAK3"/>
    <property type="match status" value="1"/>
</dbReference>
<dbReference type="Gene3D" id="2.10.70.100">
    <property type="match status" value="1"/>
</dbReference>
<dbReference type="EMBL" id="LT670849">
    <property type="protein sequence ID" value="SHN68826.1"/>
    <property type="molecule type" value="Genomic_DNA"/>
</dbReference>
<feature type="domain" description="Histidine kinase" evidence="12">
    <location>
        <begin position="341"/>
        <end position="557"/>
    </location>
</feature>
<dbReference type="InterPro" id="IPR000700">
    <property type="entry name" value="PAS-assoc_C"/>
</dbReference>
<dbReference type="RefSeq" id="WP_072817281.1">
    <property type="nucleotide sequence ID" value="NZ_LT670849.1"/>
</dbReference>
<keyword evidence="6" id="KW-0547">Nucleotide-binding</keyword>
<evidence type="ECO:0000256" key="10">
    <source>
        <dbReference type="SAM" id="Coils"/>
    </source>
</evidence>
<protein>
    <recommendedName>
        <fullName evidence="2">histidine kinase</fullName>
        <ecNumber evidence="2">2.7.13.3</ecNumber>
    </recommendedName>
</protein>
<accession>A0A1M7TDS2</accession>
<reference evidence="16" key="1">
    <citation type="submission" date="2016-11" db="EMBL/GenBank/DDBJ databases">
        <authorList>
            <person name="Varghese N."/>
            <person name="Submissions S."/>
        </authorList>
    </citation>
    <scope>NUCLEOTIDE SEQUENCE [LARGE SCALE GENOMIC DNA]</scope>
    <source>
        <strain evidence="16">GAS401</strain>
    </source>
</reference>
<keyword evidence="16" id="KW-1185">Reference proteome</keyword>
<dbReference type="PRINTS" id="PR00344">
    <property type="entry name" value="BCTRLSENSOR"/>
</dbReference>
<dbReference type="Pfam" id="PF00512">
    <property type="entry name" value="HisKA"/>
    <property type="match status" value="1"/>
</dbReference>
<evidence type="ECO:0000256" key="9">
    <source>
        <dbReference type="ARBA" id="ARBA00023012"/>
    </source>
</evidence>
<proteinExistence type="predicted"/>
<dbReference type="Pfam" id="PF02518">
    <property type="entry name" value="HATPase_c"/>
    <property type="match status" value="1"/>
</dbReference>
<feature type="region of interest" description="Disordered" evidence="11">
    <location>
        <begin position="572"/>
        <end position="593"/>
    </location>
</feature>
<dbReference type="InterPro" id="IPR005467">
    <property type="entry name" value="His_kinase_dom"/>
</dbReference>
<keyword evidence="7" id="KW-0418">Kinase</keyword>
<keyword evidence="5" id="KW-0677">Repeat</keyword>
<evidence type="ECO:0000259" key="13">
    <source>
        <dbReference type="PROSITE" id="PS50112"/>
    </source>
</evidence>
<evidence type="ECO:0000313" key="16">
    <source>
        <dbReference type="Proteomes" id="UP000184096"/>
    </source>
</evidence>
<dbReference type="PANTHER" id="PTHR43065">
    <property type="entry name" value="SENSOR HISTIDINE KINASE"/>
    <property type="match status" value="1"/>
</dbReference>
<dbReference type="InterPro" id="IPR036097">
    <property type="entry name" value="HisK_dim/P_sf"/>
</dbReference>
<dbReference type="CDD" id="cd00082">
    <property type="entry name" value="HisKA"/>
    <property type="match status" value="1"/>
</dbReference>
<dbReference type="GO" id="GO:0000155">
    <property type="term" value="F:phosphorelay sensor kinase activity"/>
    <property type="evidence" value="ECO:0007669"/>
    <property type="project" value="InterPro"/>
</dbReference>
<dbReference type="PROSITE" id="PS50112">
    <property type="entry name" value="PAS"/>
    <property type="match status" value="1"/>
</dbReference>
<dbReference type="SMART" id="SM00387">
    <property type="entry name" value="HATPase_c"/>
    <property type="match status" value="1"/>
</dbReference>
<keyword evidence="3" id="KW-0597">Phosphoprotein</keyword>
<feature type="domain" description="PAS" evidence="13">
    <location>
        <begin position="224"/>
        <end position="267"/>
    </location>
</feature>
<evidence type="ECO:0000256" key="6">
    <source>
        <dbReference type="ARBA" id="ARBA00022741"/>
    </source>
</evidence>
<evidence type="ECO:0000256" key="4">
    <source>
        <dbReference type="ARBA" id="ARBA00022679"/>
    </source>
</evidence>
<dbReference type="FunFam" id="3.30.565.10:FF:000042">
    <property type="entry name" value="Two-component sensor histidine kinase KdpD"/>
    <property type="match status" value="1"/>
</dbReference>
<dbReference type="FunFam" id="1.10.287.130:FF:000055">
    <property type="entry name" value="Two-component sensor histidine kinase"/>
    <property type="match status" value="1"/>
</dbReference>
<feature type="domain" description="PAC" evidence="14">
    <location>
        <begin position="270"/>
        <end position="321"/>
    </location>
</feature>
<evidence type="ECO:0000256" key="8">
    <source>
        <dbReference type="ARBA" id="ARBA00022840"/>
    </source>
</evidence>
<dbReference type="SUPFAM" id="SSF55785">
    <property type="entry name" value="PYP-like sensor domain (PAS domain)"/>
    <property type="match status" value="1"/>
</dbReference>
<dbReference type="InterPro" id="IPR035965">
    <property type="entry name" value="PAS-like_dom_sf"/>
</dbReference>
<evidence type="ECO:0000256" key="11">
    <source>
        <dbReference type="SAM" id="MobiDB-lite"/>
    </source>
</evidence>
<evidence type="ECO:0000259" key="14">
    <source>
        <dbReference type="PROSITE" id="PS50113"/>
    </source>
</evidence>
<gene>
    <name evidence="15" type="ORF">SAMN05444170_1439</name>
</gene>
<dbReference type="SUPFAM" id="SSF55781">
    <property type="entry name" value="GAF domain-like"/>
    <property type="match status" value="1"/>
</dbReference>
<dbReference type="Gene3D" id="1.10.287.130">
    <property type="match status" value="1"/>
</dbReference>
<keyword evidence="4" id="KW-0808">Transferase</keyword>
<evidence type="ECO:0000256" key="2">
    <source>
        <dbReference type="ARBA" id="ARBA00012438"/>
    </source>
</evidence>
<dbReference type="SUPFAM" id="SSF47384">
    <property type="entry name" value="Homodimeric domain of signal transducing histidine kinase"/>
    <property type="match status" value="1"/>
</dbReference>